<organism evidence="1 2">
    <name type="scientific">Viridibacillus arvi</name>
    <dbReference type="NCBI Taxonomy" id="263475"/>
    <lineage>
        <taxon>Bacteria</taxon>
        <taxon>Bacillati</taxon>
        <taxon>Bacillota</taxon>
        <taxon>Bacilli</taxon>
        <taxon>Bacillales</taxon>
        <taxon>Caryophanaceae</taxon>
        <taxon>Viridibacillus</taxon>
    </lineage>
</organism>
<name>A0A0M0LK48_9BACL</name>
<proteinExistence type="predicted"/>
<dbReference type="STRING" id="263475.AMD00_01935"/>
<sequence>MLILFLLVLVILCLIPLLLLDSRIGMKEANIDRAIEILEDELETGQIKLFKKPQFKPNFKLRFAHMKQKTASRWQGFKEKSSHYKDKFQSWQQSLINSYRK</sequence>
<keyword evidence="2" id="KW-1185">Reference proteome</keyword>
<dbReference type="RefSeq" id="WP_053415414.1">
    <property type="nucleotide sequence ID" value="NZ_JBCMHV010000021.1"/>
</dbReference>
<dbReference type="OrthoDB" id="2456088at2"/>
<protein>
    <submittedName>
        <fullName evidence="1">Uncharacterized protein</fullName>
    </submittedName>
</protein>
<comment type="caution">
    <text evidence="1">The sequence shown here is derived from an EMBL/GenBank/DDBJ whole genome shotgun (WGS) entry which is preliminary data.</text>
</comment>
<dbReference type="Proteomes" id="UP000036867">
    <property type="component" value="Unassembled WGS sequence"/>
</dbReference>
<evidence type="ECO:0000313" key="1">
    <source>
        <dbReference type="EMBL" id="KOO51282.1"/>
    </source>
</evidence>
<dbReference type="AlphaFoldDB" id="A0A0M0LK48"/>
<evidence type="ECO:0000313" key="2">
    <source>
        <dbReference type="Proteomes" id="UP000036867"/>
    </source>
</evidence>
<reference evidence="2" key="1">
    <citation type="submission" date="2015-08" db="EMBL/GenBank/DDBJ databases">
        <title>Fjat-10028 dsm 16317.</title>
        <authorList>
            <person name="Liu B."/>
            <person name="Wang J."/>
            <person name="Zhu Y."/>
            <person name="Liu G."/>
            <person name="Chen Q."/>
            <person name="Chen Z."/>
            <person name="Lan J."/>
            <person name="Che J."/>
            <person name="Ge C."/>
            <person name="Shi H."/>
            <person name="Pan Z."/>
            <person name="Liu X."/>
        </authorList>
    </citation>
    <scope>NUCLEOTIDE SEQUENCE [LARGE SCALE GENOMIC DNA]</scope>
    <source>
        <strain evidence="2">DSM 16317</strain>
    </source>
</reference>
<dbReference type="GeneID" id="301134877"/>
<dbReference type="EMBL" id="LILB01000001">
    <property type="protein sequence ID" value="KOO51282.1"/>
    <property type="molecule type" value="Genomic_DNA"/>
</dbReference>
<gene>
    <name evidence="1" type="ORF">AMD00_01935</name>
</gene>
<accession>A0A0M0LK48</accession>